<organism evidence="5 6">
    <name type="scientific">Aeromicrobium ginsengisoli</name>
    <dbReference type="NCBI Taxonomy" id="363867"/>
    <lineage>
        <taxon>Bacteria</taxon>
        <taxon>Bacillati</taxon>
        <taxon>Actinomycetota</taxon>
        <taxon>Actinomycetes</taxon>
        <taxon>Propionibacteriales</taxon>
        <taxon>Nocardioidaceae</taxon>
        <taxon>Aeromicrobium</taxon>
    </lineage>
</organism>
<dbReference type="Proteomes" id="UP000380867">
    <property type="component" value="Unassembled WGS sequence"/>
</dbReference>
<evidence type="ECO:0000256" key="1">
    <source>
        <dbReference type="ARBA" id="ARBA00008645"/>
    </source>
</evidence>
<comment type="caution">
    <text evidence="5">The sequence shown here is derived from an EMBL/GenBank/DDBJ whole genome shotgun (WGS) entry which is preliminary data.</text>
</comment>
<dbReference type="InterPro" id="IPR050261">
    <property type="entry name" value="FrsA_esterase"/>
</dbReference>
<feature type="signal peptide" evidence="3">
    <location>
        <begin position="1"/>
        <end position="29"/>
    </location>
</feature>
<gene>
    <name evidence="5" type="ORF">ESP70_015220</name>
</gene>
<dbReference type="InterPro" id="IPR001375">
    <property type="entry name" value="Peptidase_S9_cat"/>
</dbReference>
<dbReference type="Gene3D" id="2.60.120.260">
    <property type="entry name" value="Galactose-binding domain-like"/>
    <property type="match status" value="1"/>
</dbReference>
<dbReference type="GO" id="GO:0008236">
    <property type="term" value="F:serine-type peptidase activity"/>
    <property type="evidence" value="ECO:0007669"/>
    <property type="project" value="InterPro"/>
</dbReference>
<dbReference type="InterPro" id="IPR008979">
    <property type="entry name" value="Galactose-bd-like_sf"/>
</dbReference>
<dbReference type="Pfam" id="PF02129">
    <property type="entry name" value="Peptidase_S15"/>
    <property type="match status" value="1"/>
</dbReference>
<dbReference type="EMBL" id="SDPQ02000003">
    <property type="protein sequence ID" value="KAA1395506.1"/>
    <property type="molecule type" value="Genomic_DNA"/>
</dbReference>
<dbReference type="SUPFAM" id="SSF49785">
    <property type="entry name" value="Galactose-binding domain-like"/>
    <property type="match status" value="1"/>
</dbReference>
<dbReference type="InterPro" id="IPR013736">
    <property type="entry name" value="Xaa-Pro_dipept_C"/>
</dbReference>
<proteinExistence type="inferred from homology"/>
<dbReference type="SUPFAM" id="SSF53474">
    <property type="entry name" value="alpha/beta-Hydrolases"/>
    <property type="match status" value="1"/>
</dbReference>
<dbReference type="AlphaFoldDB" id="A0A5M4FAU2"/>
<comment type="similarity">
    <text evidence="1">Belongs to the AB hydrolase superfamily.</text>
</comment>
<dbReference type="InterPro" id="IPR006311">
    <property type="entry name" value="TAT_signal"/>
</dbReference>
<evidence type="ECO:0000256" key="3">
    <source>
        <dbReference type="SAM" id="SignalP"/>
    </source>
</evidence>
<dbReference type="PANTHER" id="PTHR22946">
    <property type="entry name" value="DIENELACTONE HYDROLASE DOMAIN-CONTAINING PROTEIN-RELATED"/>
    <property type="match status" value="1"/>
</dbReference>
<dbReference type="SMART" id="SM00939">
    <property type="entry name" value="PepX_C"/>
    <property type="match status" value="1"/>
</dbReference>
<feature type="domain" description="Xaa-Pro dipeptidyl-peptidase C-terminal" evidence="4">
    <location>
        <begin position="371"/>
        <end position="598"/>
    </location>
</feature>
<dbReference type="PROSITE" id="PS51318">
    <property type="entry name" value="TAT"/>
    <property type="match status" value="1"/>
</dbReference>
<dbReference type="InterPro" id="IPR029058">
    <property type="entry name" value="AB_hydrolase_fold"/>
</dbReference>
<keyword evidence="6" id="KW-1185">Reference proteome</keyword>
<reference evidence="5" key="1">
    <citation type="submission" date="2019-09" db="EMBL/GenBank/DDBJ databases">
        <authorList>
            <person name="Li J."/>
        </authorList>
    </citation>
    <scope>NUCLEOTIDE SEQUENCE [LARGE SCALE GENOMIC DNA]</scope>
    <source>
        <strain evidence="5">JCM 14732</strain>
    </source>
</reference>
<dbReference type="RefSeq" id="WP_149690170.1">
    <property type="nucleotide sequence ID" value="NZ_SDPQ02000003.1"/>
</dbReference>
<dbReference type="GO" id="GO:0006508">
    <property type="term" value="P:proteolysis"/>
    <property type="evidence" value="ECO:0007669"/>
    <property type="project" value="InterPro"/>
</dbReference>
<dbReference type="Gene3D" id="3.40.50.1820">
    <property type="entry name" value="alpha/beta hydrolase"/>
    <property type="match status" value="2"/>
</dbReference>
<evidence type="ECO:0000259" key="4">
    <source>
        <dbReference type="SMART" id="SM00939"/>
    </source>
</evidence>
<evidence type="ECO:0000313" key="5">
    <source>
        <dbReference type="EMBL" id="KAA1395506.1"/>
    </source>
</evidence>
<evidence type="ECO:0000256" key="2">
    <source>
        <dbReference type="ARBA" id="ARBA00022801"/>
    </source>
</evidence>
<accession>A0A5M4FAU2</accession>
<dbReference type="GO" id="GO:0008239">
    <property type="term" value="F:dipeptidyl-peptidase activity"/>
    <property type="evidence" value="ECO:0007669"/>
    <property type="project" value="InterPro"/>
</dbReference>
<dbReference type="Pfam" id="PF00326">
    <property type="entry name" value="Peptidase_S9"/>
    <property type="match status" value="1"/>
</dbReference>
<dbReference type="InterPro" id="IPR000383">
    <property type="entry name" value="Xaa-Pro-like_dom"/>
</dbReference>
<dbReference type="Pfam" id="PF08530">
    <property type="entry name" value="PepX_C"/>
    <property type="match status" value="1"/>
</dbReference>
<keyword evidence="2" id="KW-0378">Hydrolase</keyword>
<dbReference type="OrthoDB" id="9804819at2"/>
<dbReference type="PANTHER" id="PTHR22946:SF9">
    <property type="entry name" value="POLYKETIDE TRANSFERASE AF380"/>
    <property type="match status" value="1"/>
</dbReference>
<dbReference type="GO" id="GO:0052689">
    <property type="term" value="F:carboxylic ester hydrolase activity"/>
    <property type="evidence" value="ECO:0007669"/>
    <property type="project" value="UniProtKB-ARBA"/>
</dbReference>
<evidence type="ECO:0000313" key="6">
    <source>
        <dbReference type="Proteomes" id="UP000380867"/>
    </source>
</evidence>
<protein>
    <submittedName>
        <fullName evidence="5">Prolyl oligopeptidase family serine peptidase</fullName>
    </submittedName>
</protein>
<feature type="chain" id="PRO_5024270164" evidence="3">
    <location>
        <begin position="30"/>
        <end position="602"/>
    </location>
</feature>
<keyword evidence="3" id="KW-0732">Signal</keyword>
<name>A0A5M4FAU2_9ACTN</name>
<sequence>MRTSRSVLALAAAALTAAALVAAPTTAQAAETVTVTPLHFKVDIGPTGSEVCDIVGDLYLPASASSTNRVPAILTTNGFGGSKDDQAGIGTEFAGRGYAVLSYSGLGFGGSGCKITLDDPDWDGKAASQLVSYLGGKSGIAFTDAKHTVAAPVLDVVQRDAKDHAGHAVANDPRVGMVGGSYGGQVQYAAAAVDKRVDTIVPVITWSDLSYSLSPNNTSQTVGVQTSTPGAAKLVWALGFSGIGIADGVANAAGDPGRLIGCPNFAFFVCPALVVAGVTGTVDATTTASLRHASVSSYVSKVTVPTLVIQGQNDTLFNLNEGIANYRALQAQGTPTKMIWFSGGHSGPNAPGEFSFSSPNSATEHVTRRVSDWLDHYLKGSSVGTGPEFAYFRDWVPYTGIATPAYGSASSYPVGTATKYYLSGSALTTNPLGLKAATQNFLTPVAGVPTSTDPLDVIGSALPLPEIDLPGTTATWTTAALTANVDVVGSPSLRLQVKSPTAALTQALGSTGQLVVFVKVLDVDPAGKATLIHNLIAPVRVPDVTKPFTVTLPAISHRFATGHQLRLMVAGGSTNYRGGLTPNAVSITTGSASQALTLPVVK</sequence>